<dbReference type="KEGG" id="nou:Natoc_1071"/>
<protein>
    <submittedName>
        <fullName evidence="3">Uncharacterized protein</fullName>
    </submittedName>
</protein>
<dbReference type="Proteomes" id="UP000010878">
    <property type="component" value="Chromosome"/>
</dbReference>
<keyword evidence="2" id="KW-1133">Transmembrane helix</keyword>
<dbReference type="HOGENOM" id="CLU_1253621_0_0_2"/>
<reference evidence="3 4" key="1">
    <citation type="submission" date="2012-11" db="EMBL/GenBank/DDBJ databases">
        <title>FINISHED of Natronococcus occultus SP4, DSM 3396.</title>
        <authorList>
            <consortium name="DOE Joint Genome Institute"/>
            <person name="Eisen J."/>
            <person name="Huntemann M."/>
            <person name="Wei C.-L."/>
            <person name="Han J."/>
            <person name="Detter J.C."/>
            <person name="Han C."/>
            <person name="Tapia R."/>
            <person name="Chen A."/>
            <person name="Kyrpides N."/>
            <person name="Mavromatis K."/>
            <person name="Markowitz V."/>
            <person name="Szeto E."/>
            <person name="Ivanova N."/>
            <person name="Mikhailova N."/>
            <person name="Ovchinnikova G."/>
            <person name="Pagani I."/>
            <person name="Pati A."/>
            <person name="Goodwin L."/>
            <person name="Nordberg H.P."/>
            <person name="Cantor M.N."/>
            <person name="Hua S.X."/>
            <person name="Woyke T."/>
            <person name="Eisen J."/>
            <person name="Klenk H.-P."/>
            <person name="Klenk H.-P."/>
        </authorList>
    </citation>
    <scope>NUCLEOTIDE SEQUENCE [LARGE SCALE GENOMIC DNA]</scope>
    <source>
        <strain evidence="3 4">SP4</strain>
    </source>
</reference>
<evidence type="ECO:0000313" key="4">
    <source>
        <dbReference type="Proteomes" id="UP000010878"/>
    </source>
</evidence>
<dbReference type="AlphaFoldDB" id="L0JYI3"/>
<sequence length="220" mass="23877">MARPVGLPALYASPSMLAAPQDQSMISIPLHTMFVSLVFSNELFVAILLLSTAVIFLAPRWMAATVYGGVGSWLIISKLTAVTSGTATEQFVVMAQMLLWLLPGIILLARTVFEPVDADHTTPGMKDPRWIVRTVEFLGRLLDGPAPPQHRGGHQPDPDPGNEQPPMPQPPAPNGPVDHEQDPSDDDHTGPIDVMRNDVQWLAGVLAPGSDRRDDDTDRP</sequence>
<feature type="compositionally biased region" description="Basic and acidic residues" evidence="1">
    <location>
        <begin position="177"/>
        <end position="190"/>
    </location>
</feature>
<evidence type="ECO:0000256" key="1">
    <source>
        <dbReference type="SAM" id="MobiDB-lite"/>
    </source>
</evidence>
<dbReference type="STRING" id="694430.Natoc_1071"/>
<keyword evidence="2" id="KW-0472">Membrane</keyword>
<evidence type="ECO:0000313" key="3">
    <source>
        <dbReference type="EMBL" id="AGB36913.1"/>
    </source>
</evidence>
<feature type="transmembrane region" description="Helical" evidence="2">
    <location>
        <begin position="91"/>
        <end position="109"/>
    </location>
</feature>
<dbReference type="EMBL" id="CP003929">
    <property type="protein sequence ID" value="AGB36913.1"/>
    <property type="molecule type" value="Genomic_DNA"/>
</dbReference>
<feature type="region of interest" description="Disordered" evidence="1">
    <location>
        <begin position="142"/>
        <end position="220"/>
    </location>
</feature>
<feature type="transmembrane region" description="Helical" evidence="2">
    <location>
        <begin position="34"/>
        <end position="57"/>
    </location>
</feature>
<organism evidence="3 4">
    <name type="scientific">Natronococcus occultus SP4</name>
    <dbReference type="NCBI Taxonomy" id="694430"/>
    <lineage>
        <taxon>Archaea</taxon>
        <taxon>Methanobacteriati</taxon>
        <taxon>Methanobacteriota</taxon>
        <taxon>Stenosarchaea group</taxon>
        <taxon>Halobacteria</taxon>
        <taxon>Halobacteriales</taxon>
        <taxon>Natrialbaceae</taxon>
        <taxon>Natronococcus</taxon>
    </lineage>
</organism>
<name>L0JYI3_9EURY</name>
<feature type="compositionally biased region" description="Basic and acidic residues" evidence="1">
    <location>
        <begin position="210"/>
        <end position="220"/>
    </location>
</feature>
<feature type="compositionally biased region" description="Pro residues" evidence="1">
    <location>
        <begin position="163"/>
        <end position="174"/>
    </location>
</feature>
<dbReference type="GeneID" id="14402350"/>
<proteinExistence type="predicted"/>
<accession>L0JYI3</accession>
<dbReference type="RefSeq" id="WP_015320365.1">
    <property type="nucleotide sequence ID" value="NC_019974.1"/>
</dbReference>
<keyword evidence="2" id="KW-0812">Transmembrane</keyword>
<keyword evidence="4" id="KW-1185">Reference proteome</keyword>
<evidence type="ECO:0000256" key="2">
    <source>
        <dbReference type="SAM" id="Phobius"/>
    </source>
</evidence>
<feature type="transmembrane region" description="Helical" evidence="2">
    <location>
        <begin position="64"/>
        <end position="85"/>
    </location>
</feature>
<gene>
    <name evidence="3" type="ORF">Natoc_1071</name>
</gene>